<dbReference type="InterPro" id="IPR024968">
    <property type="entry name" value="SlpA_C_lactobacillus"/>
</dbReference>
<reference evidence="3 4" key="1">
    <citation type="submission" date="2015-08" db="EMBL/GenBank/DDBJ databases">
        <title>Genomic sequence of Lactobacillus heilongjiangensis DSM 28069, isolated from Chinese traditional pickle.</title>
        <authorList>
            <person name="Jiang X."/>
            <person name="Zheng B."/>
            <person name="Cheng H."/>
        </authorList>
    </citation>
    <scope>NUCLEOTIDE SEQUENCE [LARGE SCALE GENOMIC DNA]</scope>
    <source>
        <strain evidence="3 4">DSM 28069</strain>
    </source>
</reference>
<dbReference type="EMBL" id="CP012559">
    <property type="protein sequence ID" value="ALB28624.1"/>
    <property type="molecule type" value="Genomic_DNA"/>
</dbReference>
<keyword evidence="4" id="KW-1185">Reference proteome</keyword>
<gene>
    <name evidence="3" type="ORF">JP39_04215</name>
</gene>
<name>A0A0K2LBF5_9LACO</name>
<evidence type="ECO:0000256" key="1">
    <source>
        <dbReference type="SAM" id="SignalP"/>
    </source>
</evidence>
<feature type="chain" id="PRO_5038499522" description="S-layer protein C-terminal domain-containing protein" evidence="1">
    <location>
        <begin position="20"/>
        <end position="485"/>
    </location>
</feature>
<evidence type="ECO:0000313" key="3">
    <source>
        <dbReference type="EMBL" id="ALB28624.1"/>
    </source>
</evidence>
<evidence type="ECO:0000259" key="2">
    <source>
        <dbReference type="Pfam" id="PF03217"/>
    </source>
</evidence>
<dbReference type="Proteomes" id="UP000061546">
    <property type="component" value="Chromosome"/>
</dbReference>
<accession>A0A0K2LBF5</accession>
<feature type="domain" description="S-layer protein C-terminal" evidence="2">
    <location>
        <begin position="304"/>
        <end position="349"/>
    </location>
</feature>
<feature type="domain" description="S-layer protein C-terminal" evidence="2">
    <location>
        <begin position="432"/>
        <end position="479"/>
    </location>
</feature>
<proteinExistence type="predicted"/>
<dbReference type="Gene3D" id="3.80.10.10">
    <property type="entry name" value="Ribonuclease Inhibitor"/>
    <property type="match status" value="1"/>
</dbReference>
<keyword evidence="1" id="KW-0732">Signal</keyword>
<feature type="signal peptide" evidence="1">
    <location>
        <begin position="1"/>
        <end position="19"/>
    </location>
</feature>
<dbReference type="STRING" id="1074467.JP39_04215"/>
<dbReference type="InterPro" id="IPR032675">
    <property type="entry name" value="LRR_dom_sf"/>
</dbReference>
<evidence type="ECO:0000313" key="4">
    <source>
        <dbReference type="Proteomes" id="UP000061546"/>
    </source>
</evidence>
<sequence length="485" mass="55154">MKRRIMVAATGLSAGTLVAMSVVNPRVVSDLIRVERVKAEETETPKDITKMIPDPELRAEIARELKIGADELKAEDLESSDLSQIYLFGDKYSSLEGIEHITELAELRIIQTSIKDISMVSQIKKLSIIQIQESKVTNFDVLSDVYDHHFKNPTNINVDQSVSVEEDVIYLNMNDLTFKLSPYIGENLENEITINEVVVNQVSIKDEKLDTIYYPDTREIVIDDLVNMTKNDNGTYSGQITINLLQKPPFKNQGWGNNGINTTIVQPYIINMPEVDPGVEPDEEISNIEKIKETNIMTDRDSLTIYNQYGKKVGTKNLTEEITDFTTNRVNEVNGVKYYEIGDNEWVEADKVKEFYFNDAYIQTHASSFKELTKLDSNPVTDRVLAKNSDWYSDRHVYLDDKLHYRVSTHEWVRDGHVVQYESVNGVVHATETASLYNSEGVKVTDRALAKGSTFFADKKATIDGKLMYRVATDEWVDADTVIFK</sequence>
<protein>
    <recommendedName>
        <fullName evidence="2">S-layer protein C-terminal domain-containing protein</fullName>
    </recommendedName>
</protein>
<dbReference type="AlphaFoldDB" id="A0A0K2LBF5"/>
<organism evidence="3 4">
    <name type="scientific">Companilactobacillus heilongjiangensis</name>
    <dbReference type="NCBI Taxonomy" id="1074467"/>
    <lineage>
        <taxon>Bacteria</taxon>
        <taxon>Bacillati</taxon>
        <taxon>Bacillota</taxon>
        <taxon>Bacilli</taxon>
        <taxon>Lactobacillales</taxon>
        <taxon>Lactobacillaceae</taxon>
        <taxon>Companilactobacillus</taxon>
    </lineage>
</organism>
<dbReference type="RefSeq" id="WP_041500781.1">
    <property type="nucleotide sequence ID" value="NZ_BJDV01000012.1"/>
</dbReference>
<dbReference type="Pfam" id="PF03217">
    <property type="entry name" value="SlpA"/>
    <property type="match status" value="2"/>
</dbReference>
<dbReference type="OrthoDB" id="2259885at2"/>
<dbReference type="KEGG" id="lhi:JP39_04215"/>